<sequence>MVRAFSGRSNEGVGRSLGEVTKQW</sequence>
<reference evidence="2 3" key="1">
    <citation type="submission" date="2013-09" db="EMBL/GenBank/DDBJ databases">
        <title>Corchorus capsularis genome sequencing.</title>
        <authorList>
            <person name="Alam M."/>
            <person name="Haque M.S."/>
            <person name="Islam M.S."/>
            <person name="Emdad E.M."/>
            <person name="Islam M.M."/>
            <person name="Ahmed B."/>
            <person name="Halim A."/>
            <person name="Hossen Q.M.M."/>
            <person name="Hossain M.Z."/>
            <person name="Ahmed R."/>
            <person name="Khan M.M."/>
            <person name="Islam R."/>
            <person name="Rashid M.M."/>
            <person name="Khan S.A."/>
            <person name="Rahman M.S."/>
            <person name="Alam M."/>
        </authorList>
    </citation>
    <scope>NUCLEOTIDE SEQUENCE [LARGE SCALE GENOMIC DNA]</scope>
    <source>
        <strain evidence="3">cv. CVL-1</strain>
        <tissue evidence="2">Whole seedling</tissue>
    </source>
</reference>
<comment type="caution">
    <text evidence="2">The sequence shown here is derived from an EMBL/GenBank/DDBJ whole genome shotgun (WGS) entry which is preliminary data.</text>
</comment>
<proteinExistence type="predicted"/>
<gene>
    <name evidence="2" type="ORF">CCACVL1_02227</name>
</gene>
<dbReference type="AlphaFoldDB" id="A0A1R3KA22"/>
<accession>A0A1R3KA22</accession>
<evidence type="ECO:0000313" key="3">
    <source>
        <dbReference type="Proteomes" id="UP000188268"/>
    </source>
</evidence>
<dbReference type="Gramene" id="OMP03923">
    <property type="protein sequence ID" value="OMP03923"/>
    <property type="gene ID" value="CCACVL1_02227"/>
</dbReference>
<dbReference type="Proteomes" id="UP000188268">
    <property type="component" value="Unassembled WGS sequence"/>
</dbReference>
<feature type="region of interest" description="Disordered" evidence="1">
    <location>
        <begin position="1"/>
        <end position="24"/>
    </location>
</feature>
<keyword evidence="3" id="KW-1185">Reference proteome</keyword>
<feature type="non-terminal residue" evidence="2">
    <location>
        <position position="24"/>
    </location>
</feature>
<protein>
    <submittedName>
        <fullName evidence="2">Uncharacterized protein</fullName>
    </submittedName>
</protein>
<organism evidence="2 3">
    <name type="scientific">Corchorus capsularis</name>
    <name type="common">Jute</name>
    <dbReference type="NCBI Taxonomy" id="210143"/>
    <lineage>
        <taxon>Eukaryota</taxon>
        <taxon>Viridiplantae</taxon>
        <taxon>Streptophyta</taxon>
        <taxon>Embryophyta</taxon>
        <taxon>Tracheophyta</taxon>
        <taxon>Spermatophyta</taxon>
        <taxon>Magnoliopsida</taxon>
        <taxon>eudicotyledons</taxon>
        <taxon>Gunneridae</taxon>
        <taxon>Pentapetalae</taxon>
        <taxon>rosids</taxon>
        <taxon>malvids</taxon>
        <taxon>Malvales</taxon>
        <taxon>Malvaceae</taxon>
        <taxon>Grewioideae</taxon>
        <taxon>Apeibeae</taxon>
        <taxon>Corchorus</taxon>
    </lineage>
</organism>
<dbReference type="EMBL" id="AWWV01005892">
    <property type="protein sequence ID" value="OMP03923.1"/>
    <property type="molecule type" value="Genomic_DNA"/>
</dbReference>
<evidence type="ECO:0000313" key="2">
    <source>
        <dbReference type="EMBL" id="OMP03923.1"/>
    </source>
</evidence>
<name>A0A1R3KA22_COCAP</name>
<evidence type="ECO:0000256" key="1">
    <source>
        <dbReference type="SAM" id="MobiDB-lite"/>
    </source>
</evidence>